<name>I4BF45_MYCCN</name>
<sequence length="153" mass="15106" precursor="true">MLKKLFITAAATAAVSVPLAGTAWATPSDTPNNPPGHPQSTNTKPGIPGEAGATLDAISAANPTQPNLNTNGTGNPISPGQVFNAAKDQYPGVNTPTAVEAYVDNAYSAYLGVQGSNFAADGLPPGLTVKSFTPGCKSGNTAASGPVGPGVCN</sequence>
<accession>I4BF45</accession>
<dbReference type="HOGENOM" id="CLU_1711198_0_0_11"/>
<dbReference type="EMBL" id="CP003053">
    <property type="protein sequence ID" value="AFM15902.1"/>
    <property type="molecule type" value="Genomic_DNA"/>
</dbReference>
<gene>
    <name evidence="3" type="ordered locus">Mycch_1093</name>
</gene>
<keyword evidence="4" id="KW-1185">Reference proteome</keyword>
<evidence type="ECO:0000313" key="4">
    <source>
        <dbReference type="Proteomes" id="UP000006057"/>
    </source>
</evidence>
<feature type="signal peptide" evidence="2">
    <location>
        <begin position="1"/>
        <end position="25"/>
    </location>
</feature>
<dbReference type="Proteomes" id="UP000006057">
    <property type="component" value="Chromosome"/>
</dbReference>
<dbReference type="KEGG" id="mcb:Mycch_1093"/>
<dbReference type="AlphaFoldDB" id="I4BF45"/>
<evidence type="ECO:0000256" key="2">
    <source>
        <dbReference type="SAM" id="SignalP"/>
    </source>
</evidence>
<evidence type="ECO:0008006" key="5">
    <source>
        <dbReference type="Google" id="ProtNLM"/>
    </source>
</evidence>
<feature type="chain" id="PRO_5003686221" description="Low molecular weight antigen MTB12" evidence="2">
    <location>
        <begin position="26"/>
        <end position="153"/>
    </location>
</feature>
<feature type="region of interest" description="Disordered" evidence="1">
    <location>
        <begin position="25"/>
        <end position="89"/>
    </location>
</feature>
<proteinExistence type="predicted"/>
<protein>
    <recommendedName>
        <fullName evidence="5">Low molecular weight antigen MTB12</fullName>
    </recommendedName>
</protein>
<evidence type="ECO:0000313" key="3">
    <source>
        <dbReference type="EMBL" id="AFM15902.1"/>
    </source>
</evidence>
<organism evidence="3 4">
    <name type="scientific">Mycolicibacterium chubuense (strain NBB4)</name>
    <name type="common">Mycobacterium chubuense</name>
    <dbReference type="NCBI Taxonomy" id="710421"/>
    <lineage>
        <taxon>Bacteria</taxon>
        <taxon>Bacillati</taxon>
        <taxon>Actinomycetota</taxon>
        <taxon>Actinomycetes</taxon>
        <taxon>Mycobacteriales</taxon>
        <taxon>Mycobacteriaceae</taxon>
        <taxon>Mycolicibacterium</taxon>
    </lineage>
</organism>
<keyword evidence="2" id="KW-0732">Signal</keyword>
<evidence type="ECO:0000256" key="1">
    <source>
        <dbReference type="SAM" id="MobiDB-lite"/>
    </source>
</evidence>
<reference evidence="3 4" key="1">
    <citation type="submission" date="2012-06" db="EMBL/GenBank/DDBJ databases">
        <title>Complete sequence of chromosome of Mycobacterium chubuense NBB4.</title>
        <authorList>
            <consortium name="US DOE Joint Genome Institute"/>
            <person name="Lucas S."/>
            <person name="Han J."/>
            <person name="Lapidus A."/>
            <person name="Cheng J.-F."/>
            <person name="Goodwin L."/>
            <person name="Pitluck S."/>
            <person name="Peters L."/>
            <person name="Mikhailova N."/>
            <person name="Teshima H."/>
            <person name="Detter J.C."/>
            <person name="Han C."/>
            <person name="Tapia R."/>
            <person name="Land M."/>
            <person name="Hauser L."/>
            <person name="Kyrpides N."/>
            <person name="Ivanova N."/>
            <person name="Pagani I."/>
            <person name="Mattes T."/>
            <person name="Holmes A."/>
            <person name="Rutledge P."/>
            <person name="Paulsen I."/>
            <person name="Coleman N."/>
            <person name="Woyke T."/>
        </authorList>
    </citation>
    <scope>NUCLEOTIDE SEQUENCE [LARGE SCALE GENOMIC DNA]</scope>
    <source>
        <strain evidence="3 4">NBB4</strain>
    </source>
</reference>
<feature type="compositionally biased region" description="Polar residues" evidence="1">
    <location>
        <begin position="61"/>
        <end position="78"/>
    </location>
</feature>
<dbReference type="eggNOG" id="ENOG5031QEP">
    <property type="taxonomic scope" value="Bacteria"/>
</dbReference>